<dbReference type="KEGG" id="ang:An18g04920"/>
<feature type="region of interest" description="Disordered" evidence="1">
    <location>
        <begin position="255"/>
        <end position="289"/>
    </location>
</feature>
<evidence type="ECO:0000313" key="2">
    <source>
        <dbReference type="RefSeq" id="XP_059602960.1"/>
    </source>
</evidence>
<reference evidence="2" key="2">
    <citation type="submission" date="2025-08" db="UniProtKB">
        <authorList>
            <consortium name="RefSeq"/>
        </authorList>
    </citation>
    <scope>IDENTIFICATION</scope>
</reference>
<feature type="compositionally biased region" description="Basic and acidic residues" evidence="1">
    <location>
        <begin position="278"/>
        <end position="289"/>
    </location>
</feature>
<gene>
    <name evidence="2" type="ORF">An18g04920</name>
</gene>
<dbReference type="AlphaFoldDB" id="A0AAJ8E0K1"/>
<proteinExistence type="predicted"/>
<dbReference type="VEuPathDB" id="FungiDB:An18g04920"/>
<sequence>MRIANSQALIAQFAWMLTSTNEPVDEDPGFGSQEDCTVVWTETVNEGHTEAGSEDPRPSNPVFCPGARARRTSRLAILPSHHNPLNLISEPLDKKIVGVKTDRIRDGQEKTSRASVSLVSLRLQVRRAPKDEASRQATADSKLKHADARKASLDDHDPPVEELVGQAATNIDGHVVEERTLSMCVFAVGKGQSRNPSSKPDTTKEHWEAKKVRGSRTTEVLVYRSDLSSRGWIPYIQDIWFYEPKRIKWKSNWKDDSNAAAAPASTKHIAEMPAQHASDFKDMADSHSD</sequence>
<accession>A0AAJ8E0K1</accession>
<feature type="compositionally biased region" description="Basic and acidic residues" evidence="1">
    <location>
        <begin position="141"/>
        <end position="157"/>
    </location>
</feature>
<dbReference type="RefSeq" id="XP_059602960.1">
    <property type="nucleotide sequence ID" value="XM_059745800.1"/>
</dbReference>
<evidence type="ECO:0000256" key="1">
    <source>
        <dbReference type="SAM" id="MobiDB-lite"/>
    </source>
</evidence>
<feature type="region of interest" description="Disordered" evidence="1">
    <location>
        <begin position="127"/>
        <end position="157"/>
    </location>
</feature>
<organism evidence="2">
    <name type="scientific">Aspergillus niger</name>
    <dbReference type="NCBI Taxonomy" id="5061"/>
    <lineage>
        <taxon>Eukaryota</taxon>
        <taxon>Fungi</taxon>
        <taxon>Dikarya</taxon>
        <taxon>Ascomycota</taxon>
        <taxon>Pezizomycotina</taxon>
        <taxon>Eurotiomycetes</taxon>
        <taxon>Eurotiomycetidae</taxon>
        <taxon>Eurotiales</taxon>
        <taxon>Aspergillaceae</taxon>
        <taxon>Aspergillus</taxon>
        <taxon>Aspergillus subgen. Circumdati</taxon>
    </lineage>
</organism>
<dbReference type="GeneID" id="84593723"/>
<reference evidence="2" key="1">
    <citation type="submission" date="2025-02" db="EMBL/GenBank/DDBJ databases">
        <authorList>
            <consortium name="NCBI Genome Project"/>
        </authorList>
    </citation>
    <scope>NUCLEOTIDE SEQUENCE</scope>
</reference>
<name>A0AAJ8E0K1_ASPNG</name>
<protein>
    <submittedName>
        <fullName evidence="2">Uncharacterized protein</fullName>
    </submittedName>
</protein>